<sequence>MFGHKPLLKWKATTTKKAKIATAIAAAESKADTEILPCNMVDPQKPKQGTHRLKQLLTQRDTWYYPPDIADDLRDINLPGGVKAEILACAWEYARCVIPQYTNWDRYVAFMRTIVVGITAEFKGGMVDVTAGDTILGYSISGILASLFEGTSGHKDMVREYHAFLLITAEKASDRRDGELFRRYVNSLAYAPNYWFRMRDCDALARFTIAAALACNDLDDVWFSDEQFDILSEMGDTMYDAVAFYKHRSEGETNSTFAYMPDDTRIKAFRQCREVLWALDVAWARQNDMQNVTTFLRLFGGPIHLMMRRYRFVEDDLTIGRPETEHVVSQTRANFKLWNRVDANEMIDVGQESIQRYRDLLTRSDELMFDGLAEFLQTGGDGNCDTCRYRPSYGAETTHCFGGVELCDNCRAKWRDFLESFPERAAQAFPELINTYNTAITSTHGEGYK</sequence>
<evidence type="ECO:0000313" key="2">
    <source>
        <dbReference type="Proteomes" id="UP001221757"/>
    </source>
</evidence>
<proteinExistence type="predicted"/>
<dbReference type="AlphaFoldDB" id="A0AAD7CWW9"/>
<organism evidence="1 2">
    <name type="scientific">Mycena rosella</name>
    <name type="common">Pink bonnet</name>
    <name type="synonym">Agaricus rosellus</name>
    <dbReference type="NCBI Taxonomy" id="1033263"/>
    <lineage>
        <taxon>Eukaryota</taxon>
        <taxon>Fungi</taxon>
        <taxon>Dikarya</taxon>
        <taxon>Basidiomycota</taxon>
        <taxon>Agaricomycotina</taxon>
        <taxon>Agaricomycetes</taxon>
        <taxon>Agaricomycetidae</taxon>
        <taxon>Agaricales</taxon>
        <taxon>Marasmiineae</taxon>
        <taxon>Mycenaceae</taxon>
        <taxon>Mycena</taxon>
    </lineage>
</organism>
<keyword evidence="2" id="KW-1185">Reference proteome</keyword>
<comment type="caution">
    <text evidence="1">The sequence shown here is derived from an EMBL/GenBank/DDBJ whole genome shotgun (WGS) entry which is preliminary data.</text>
</comment>
<evidence type="ECO:0000313" key="1">
    <source>
        <dbReference type="EMBL" id="KAJ7668047.1"/>
    </source>
</evidence>
<accession>A0AAD7CWW9</accession>
<reference evidence="1" key="1">
    <citation type="submission" date="2023-03" db="EMBL/GenBank/DDBJ databases">
        <title>Massive genome expansion in bonnet fungi (Mycena s.s.) driven by repeated elements and novel gene families across ecological guilds.</title>
        <authorList>
            <consortium name="Lawrence Berkeley National Laboratory"/>
            <person name="Harder C.B."/>
            <person name="Miyauchi S."/>
            <person name="Viragh M."/>
            <person name="Kuo A."/>
            <person name="Thoen E."/>
            <person name="Andreopoulos B."/>
            <person name="Lu D."/>
            <person name="Skrede I."/>
            <person name="Drula E."/>
            <person name="Henrissat B."/>
            <person name="Morin E."/>
            <person name="Kohler A."/>
            <person name="Barry K."/>
            <person name="LaButti K."/>
            <person name="Morin E."/>
            <person name="Salamov A."/>
            <person name="Lipzen A."/>
            <person name="Mereny Z."/>
            <person name="Hegedus B."/>
            <person name="Baldrian P."/>
            <person name="Stursova M."/>
            <person name="Weitz H."/>
            <person name="Taylor A."/>
            <person name="Grigoriev I.V."/>
            <person name="Nagy L.G."/>
            <person name="Martin F."/>
            <person name="Kauserud H."/>
        </authorList>
    </citation>
    <scope>NUCLEOTIDE SEQUENCE</scope>
    <source>
        <strain evidence="1">CBHHK067</strain>
    </source>
</reference>
<name>A0AAD7CWW9_MYCRO</name>
<gene>
    <name evidence="1" type="ORF">B0H17DRAFT_1171211</name>
</gene>
<protein>
    <submittedName>
        <fullName evidence="1">BcABA3</fullName>
    </submittedName>
</protein>
<dbReference type="EMBL" id="JARKIE010000199">
    <property type="protein sequence ID" value="KAJ7668047.1"/>
    <property type="molecule type" value="Genomic_DNA"/>
</dbReference>
<dbReference type="Proteomes" id="UP001221757">
    <property type="component" value="Unassembled WGS sequence"/>
</dbReference>